<dbReference type="AlphaFoldDB" id="A0A6I5NI96"/>
<proteinExistence type="predicted"/>
<keyword evidence="9" id="KW-1185">Reference proteome</keyword>
<dbReference type="NCBIfam" id="TIGR01378">
    <property type="entry name" value="thi_PPkinase"/>
    <property type="match status" value="1"/>
</dbReference>
<dbReference type="GO" id="GO:0004788">
    <property type="term" value="F:thiamine diphosphokinase activity"/>
    <property type="evidence" value="ECO:0007669"/>
    <property type="project" value="UniProtKB-UniRule"/>
</dbReference>
<dbReference type="GO" id="GO:0030975">
    <property type="term" value="F:thiamine binding"/>
    <property type="evidence" value="ECO:0007669"/>
    <property type="project" value="InterPro"/>
</dbReference>
<evidence type="ECO:0000259" key="7">
    <source>
        <dbReference type="SMART" id="SM00983"/>
    </source>
</evidence>
<evidence type="ECO:0000256" key="3">
    <source>
        <dbReference type="ARBA" id="ARBA00022777"/>
    </source>
</evidence>
<reference evidence="8 9" key="1">
    <citation type="submission" date="2019-09" db="EMBL/GenBank/DDBJ databases">
        <title>Phylogenetic characterization of a novel taxon of the genus Bifidobacterium: Bifidobacterium choloepi sp. nov.</title>
        <authorList>
            <person name="Modesto M."/>
            <person name="Satti M."/>
        </authorList>
    </citation>
    <scope>NUCLEOTIDE SEQUENCE [LARGE SCALE GENOMIC DNA]</scope>
    <source>
        <strain evidence="8 9">BRDM6</strain>
    </source>
</reference>
<dbReference type="Proteomes" id="UP000469292">
    <property type="component" value="Unassembled WGS sequence"/>
</dbReference>
<accession>A0A6I5NI96</accession>
<dbReference type="SMART" id="SM00983">
    <property type="entry name" value="TPK_B1_binding"/>
    <property type="match status" value="1"/>
</dbReference>
<dbReference type="InterPro" id="IPR036371">
    <property type="entry name" value="TPK_B1-bd_sf"/>
</dbReference>
<name>A0A6I5NI96_9BIFI</name>
<protein>
    <recommendedName>
        <fullName evidence="5">Thiamine diphosphokinase</fullName>
        <ecNumber evidence="5">2.7.6.2</ecNumber>
    </recommendedName>
</protein>
<evidence type="ECO:0000256" key="5">
    <source>
        <dbReference type="NCBIfam" id="TIGR01378"/>
    </source>
</evidence>
<dbReference type="RefSeq" id="WP_163227684.1">
    <property type="nucleotide sequence ID" value="NZ_VYSG01000002.1"/>
</dbReference>
<feature type="region of interest" description="Disordered" evidence="6">
    <location>
        <begin position="265"/>
        <end position="286"/>
    </location>
</feature>
<dbReference type="SUPFAM" id="SSF63999">
    <property type="entry name" value="Thiamin pyrophosphokinase, catalytic domain"/>
    <property type="match status" value="1"/>
</dbReference>
<keyword evidence="1 8" id="KW-0808">Transferase</keyword>
<dbReference type="InterPro" id="IPR036759">
    <property type="entry name" value="TPK_catalytic_sf"/>
</dbReference>
<feature type="compositionally biased region" description="Polar residues" evidence="6">
    <location>
        <begin position="265"/>
        <end position="274"/>
    </location>
</feature>
<feature type="compositionally biased region" description="Basic and acidic residues" evidence="6">
    <location>
        <begin position="275"/>
        <end position="286"/>
    </location>
</feature>
<evidence type="ECO:0000256" key="2">
    <source>
        <dbReference type="ARBA" id="ARBA00022741"/>
    </source>
</evidence>
<dbReference type="InterPro" id="IPR007371">
    <property type="entry name" value="TPK_catalytic"/>
</dbReference>
<dbReference type="EC" id="2.7.6.2" evidence="5"/>
<dbReference type="PANTHER" id="PTHR41299">
    <property type="entry name" value="THIAMINE PYROPHOSPHOKINASE"/>
    <property type="match status" value="1"/>
</dbReference>
<evidence type="ECO:0000256" key="1">
    <source>
        <dbReference type="ARBA" id="ARBA00022679"/>
    </source>
</evidence>
<keyword evidence="3 8" id="KW-0418">Kinase</keyword>
<dbReference type="EMBL" id="VYSG01000002">
    <property type="protein sequence ID" value="NEG70083.1"/>
    <property type="molecule type" value="Genomic_DNA"/>
</dbReference>
<dbReference type="GO" id="GO:0009229">
    <property type="term" value="P:thiamine diphosphate biosynthetic process"/>
    <property type="evidence" value="ECO:0007669"/>
    <property type="project" value="InterPro"/>
</dbReference>
<evidence type="ECO:0000313" key="8">
    <source>
        <dbReference type="EMBL" id="NEG70083.1"/>
    </source>
</evidence>
<dbReference type="Pfam" id="PF04263">
    <property type="entry name" value="TPK_catalytic"/>
    <property type="match status" value="1"/>
</dbReference>
<dbReference type="PANTHER" id="PTHR41299:SF1">
    <property type="entry name" value="THIAMINE PYROPHOSPHOKINASE"/>
    <property type="match status" value="1"/>
</dbReference>
<organism evidence="8 9">
    <name type="scientific">Bifidobacterium choloepi</name>
    <dbReference type="NCBI Taxonomy" id="2614131"/>
    <lineage>
        <taxon>Bacteria</taxon>
        <taxon>Bacillati</taxon>
        <taxon>Actinomycetota</taxon>
        <taxon>Actinomycetes</taxon>
        <taxon>Bifidobacteriales</taxon>
        <taxon>Bifidobacteriaceae</taxon>
        <taxon>Bifidobacterium</taxon>
    </lineage>
</organism>
<dbReference type="InterPro" id="IPR007373">
    <property type="entry name" value="Thiamin_PyroPKinase_B1-bd"/>
</dbReference>
<dbReference type="InterPro" id="IPR006282">
    <property type="entry name" value="Thi_PPkinase"/>
</dbReference>
<evidence type="ECO:0000256" key="4">
    <source>
        <dbReference type="ARBA" id="ARBA00022840"/>
    </source>
</evidence>
<gene>
    <name evidence="8" type="ORF">F6S87_05665</name>
</gene>
<evidence type="ECO:0000256" key="6">
    <source>
        <dbReference type="SAM" id="MobiDB-lite"/>
    </source>
</evidence>
<feature type="domain" description="Thiamin pyrophosphokinase thiamin-binding" evidence="7">
    <location>
        <begin position="154"/>
        <end position="232"/>
    </location>
</feature>
<dbReference type="GO" id="GO:0005524">
    <property type="term" value="F:ATP binding"/>
    <property type="evidence" value="ECO:0007669"/>
    <property type="project" value="UniProtKB-KW"/>
</dbReference>
<dbReference type="GO" id="GO:0016301">
    <property type="term" value="F:kinase activity"/>
    <property type="evidence" value="ECO:0007669"/>
    <property type="project" value="UniProtKB-KW"/>
</dbReference>
<dbReference type="SUPFAM" id="SSF63862">
    <property type="entry name" value="Thiamin pyrophosphokinase, substrate-binding domain"/>
    <property type="match status" value="1"/>
</dbReference>
<dbReference type="Gene3D" id="3.40.50.10240">
    <property type="entry name" value="Thiamin pyrophosphokinase, catalytic domain"/>
    <property type="match status" value="1"/>
</dbReference>
<dbReference type="Pfam" id="PF04265">
    <property type="entry name" value="TPK_B1_binding"/>
    <property type="match status" value="1"/>
</dbReference>
<dbReference type="InterPro" id="IPR053149">
    <property type="entry name" value="TPK"/>
</dbReference>
<keyword evidence="4" id="KW-0067">ATP-binding</keyword>
<comment type="caution">
    <text evidence="8">The sequence shown here is derived from an EMBL/GenBank/DDBJ whole genome shotgun (WGS) entry which is preliminary data.</text>
</comment>
<dbReference type="GO" id="GO:0006772">
    <property type="term" value="P:thiamine metabolic process"/>
    <property type="evidence" value="ECO:0007669"/>
    <property type="project" value="UniProtKB-UniRule"/>
</dbReference>
<dbReference type="CDD" id="cd07995">
    <property type="entry name" value="TPK"/>
    <property type="match status" value="1"/>
</dbReference>
<sequence length="286" mass="29704">MTSAPVHPSGSAVPRHCVVLAAGEYYGEAIATGDAVAADGSVLADESFVVAADGGLDHARDAGIVPDFVVGDFDSVSDVASSPVAADDAHTIVLPREKDDPDLLSALKLGWREGARVFDVYGALGGRIDHTISALQCAALVSLHGGLVFLHGDGTVVVAITDAALDFPAHEPAGNRMVSVFAHSDEARGVSEPGMKYELAGATMTNSEVNGVSNEFLPHVPATIDVADGTLLVSYPVGTPRPDWRRHREPGGTIGDVCTEVSAALSSRATTGERTSARERERNDAR</sequence>
<keyword evidence="2" id="KW-0547">Nucleotide-binding</keyword>
<evidence type="ECO:0000313" key="9">
    <source>
        <dbReference type="Proteomes" id="UP000469292"/>
    </source>
</evidence>